<dbReference type="OrthoDB" id="8191996at2759"/>
<dbReference type="EMBL" id="BGPR01000395">
    <property type="protein sequence ID" value="GBM17851.1"/>
    <property type="molecule type" value="Genomic_DNA"/>
</dbReference>
<name>A0A4Y2DM53_ARAVE</name>
<organism evidence="2 6">
    <name type="scientific">Araneus ventricosus</name>
    <name type="common">Orbweaver spider</name>
    <name type="synonym">Epeira ventricosa</name>
    <dbReference type="NCBI Taxonomy" id="182803"/>
    <lineage>
        <taxon>Eukaryota</taxon>
        <taxon>Metazoa</taxon>
        <taxon>Ecdysozoa</taxon>
        <taxon>Arthropoda</taxon>
        <taxon>Chelicerata</taxon>
        <taxon>Arachnida</taxon>
        <taxon>Araneae</taxon>
        <taxon>Araneomorphae</taxon>
        <taxon>Entelegynae</taxon>
        <taxon>Araneoidea</taxon>
        <taxon>Araneidae</taxon>
        <taxon>Araneus</taxon>
    </lineage>
</organism>
<dbReference type="EMBL" id="BGPR01135529">
    <property type="protein sequence ID" value="GBN55861.1"/>
    <property type="molecule type" value="Genomic_DNA"/>
</dbReference>
<evidence type="ECO:0000259" key="1">
    <source>
        <dbReference type="Pfam" id="PF17906"/>
    </source>
</evidence>
<protein>
    <recommendedName>
        <fullName evidence="1">Mos1 transposase HTH domain-containing protein</fullName>
    </recommendedName>
</protein>
<dbReference type="PANTHER" id="PTHR46060:SF1">
    <property type="entry name" value="MARINER MOS1 TRANSPOSASE-LIKE PROTEIN"/>
    <property type="match status" value="1"/>
</dbReference>
<dbReference type="EMBL" id="BGPR01132584">
    <property type="protein sequence ID" value="GBN49379.1"/>
    <property type="molecule type" value="Genomic_DNA"/>
</dbReference>
<comment type="caution">
    <text evidence="2">The sequence shown here is derived from an EMBL/GenBank/DDBJ whole genome shotgun (WGS) entry which is preliminary data.</text>
</comment>
<evidence type="ECO:0000313" key="4">
    <source>
        <dbReference type="EMBL" id="GBN49379.1"/>
    </source>
</evidence>
<dbReference type="Pfam" id="PF17906">
    <property type="entry name" value="HTH_48"/>
    <property type="match status" value="1"/>
</dbReference>
<gene>
    <name evidence="2" type="ORF">AVEN_260178_1</name>
    <name evidence="5" type="ORF">AVEN_72046_1</name>
    <name evidence="4" type="ORF">AVEN_85314_1</name>
    <name evidence="3" type="ORF">AVEN_853_1</name>
</gene>
<evidence type="ECO:0000313" key="6">
    <source>
        <dbReference type="Proteomes" id="UP000499080"/>
    </source>
</evidence>
<keyword evidence="6" id="KW-1185">Reference proteome</keyword>
<proteinExistence type="predicted"/>
<dbReference type="InterPro" id="IPR052709">
    <property type="entry name" value="Transposase-MT_Hybrid"/>
</dbReference>
<sequence length="174" mass="20157">MLRKIETPAKCELRSVIRFLHAEGSNAAEIHRRMSKVYGETFMSDRKVRKWCRNFDAGRTDVHDAGGQRRKPVSTDDLVQRVDQAIRGNRRFTISGLSNLFPEISRSILYTIVSERLEYRKLCARWALSFLMTMRGRTLQLQQRSSCSVLDGKFLITHPTVLTWLPQIFISLPT</sequence>
<dbReference type="InterPro" id="IPR041426">
    <property type="entry name" value="Mos1_HTH"/>
</dbReference>
<dbReference type="PANTHER" id="PTHR46060">
    <property type="entry name" value="MARINER MOS1 TRANSPOSASE-LIKE PROTEIN"/>
    <property type="match status" value="1"/>
</dbReference>
<reference evidence="2 6" key="1">
    <citation type="journal article" date="2019" name="Sci. Rep.">
        <title>Orb-weaving spider Araneus ventricosus genome elucidates the spidroin gene catalogue.</title>
        <authorList>
            <person name="Kono N."/>
            <person name="Nakamura H."/>
            <person name="Ohtoshi R."/>
            <person name="Moran D.A.P."/>
            <person name="Shinohara A."/>
            <person name="Yoshida Y."/>
            <person name="Fujiwara M."/>
            <person name="Mori M."/>
            <person name="Tomita M."/>
            <person name="Arakawa K."/>
        </authorList>
    </citation>
    <scope>NUCLEOTIDE SEQUENCE [LARGE SCALE GENOMIC DNA]</scope>
</reference>
<evidence type="ECO:0000313" key="3">
    <source>
        <dbReference type="EMBL" id="GBN49344.1"/>
    </source>
</evidence>
<evidence type="ECO:0000313" key="5">
    <source>
        <dbReference type="EMBL" id="GBN55861.1"/>
    </source>
</evidence>
<feature type="domain" description="Mos1 transposase HTH" evidence="1">
    <location>
        <begin position="12"/>
        <end position="58"/>
    </location>
</feature>
<dbReference type="EMBL" id="BGPR01132567">
    <property type="protein sequence ID" value="GBN49344.1"/>
    <property type="molecule type" value="Genomic_DNA"/>
</dbReference>
<dbReference type="Gene3D" id="1.10.10.1450">
    <property type="match status" value="1"/>
</dbReference>
<evidence type="ECO:0000313" key="2">
    <source>
        <dbReference type="EMBL" id="GBM17851.1"/>
    </source>
</evidence>
<dbReference type="Proteomes" id="UP000499080">
    <property type="component" value="Unassembled WGS sequence"/>
</dbReference>
<accession>A0A4Y2DM53</accession>
<dbReference type="AlphaFoldDB" id="A0A4Y2DM53"/>